<reference evidence="1" key="1">
    <citation type="submission" date="2014-11" db="EMBL/GenBank/DDBJ databases">
        <authorList>
            <person name="Amaro Gonzalez C."/>
        </authorList>
    </citation>
    <scope>NUCLEOTIDE SEQUENCE</scope>
</reference>
<reference evidence="1" key="2">
    <citation type="journal article" date="2015" name="Fish Shellfish Immunol.">
        <title>Early steps in the European eel (Anguilla anguilla)-Vibrio vulnificus interaction in the gills: Role of the RtxA13 toxin.</title>
        <authorList>
            <person name="Callol A."/>
            <person name="Pajuelo D."/>
            <person name="Ebbesson L."/>
            <person name="Teles M."/>
            <person name="MacKenzie S."/>
            <person name="Amaro C."/>
        </authorList>
    </citation>
    <scope>NUCLEOTIDE SEQUENCE</scope>
</reference>
<organism evidence="1">
    <name type="scientific">Anguilla anguilla</name>
    <name type="common">European freshwater eel</name>
    <name type="synonym">Muraena anguilla</name>
    <dbReference type="NCBI Taxonomy" id="7936"/>
    <lineage>
        <taxon>Eukaryota</taxon>
        <taxon>Metazoa</taxon>
        <taxon>Chordata</taxon>
        <taxon>Craniata</taxon>
        <taxon>Vertebrata</taxon>
        <taxon>Euteleostomi</taxon>
        <taxon>Actinopterygii</taxon>
        <taxon>Neopterygii</taxon>
        <taxon>Teleostei</taxon>
        <taxon>Anguilliformes</taxon>
        <taxon>Anguillidae</taxon>
        <taxon>Anguilla</taxon>
    </lineage>
</organism>
<accession>A0A0E9PC53</accession>
<dbReference type="EMBL" id="GBXM01106947">
    <property type="protein sequence ID" value="JAH01630.1"/>
    <property type="molecule type" value="Transcribed_RNA"/>
</dbReference>
<sequence length="39" mass="4249">MDNIILQLLGSLTCLRNFSSAWIHSPQFSLSHSGASCGR</sequence>
<proteinExistence type="predicted"/>
<protein>
    <submittedName>
        <fullName evidence="1">Uncharacterized protein</fullName>
    </submittedName>
</protein>
<dbReference type="AlphaFoldDB" id="A0A0E9PC53"/>
<name>A0A0E9PC53_ANGAN</name>
<evidence type="ECO:0000313" key="1">
    <source>
        <dbReference type="EMBL" id="JAH01630.1"/>
    </source>
</evidence>